<sequence>MSRFWRFSCSLVLHSSFMTPLLYYAVPATSNFLHILFIVTYNITSVQSFNSSCTQPYDTLRHIHPPSLVASSSKRVRDFVALHESQVSYAVAQGVGVYIPRVTLRLALPNTLNDLVLFQYHFLAAVIVEAAGIYANNPLRDGLRAIAERGVAVLARISKQVQIAEAAPKSSLFYPGHLSSNSDKDRKLYSEAYLHKLVMSVTNALPAADQSALATLLYLLTAPTNATLCEREREKVAAISCCLCSRTVHALLRQGGGQKGRKRLGQQPSHVTSGSARYTLRVSPSTSGLAHRQEVMRPRFWRLWIIFEGLQPFLRVWECGIVSNGSYLRDVEDTWMAQGLHGDMRTDLLLKFEGWYARSDLCKPCIKQDLENATSNIKHYWELHTNVAQW</sequence>
<evidence type="ECO:0000313" key="3">
    <source>
        <dbReference type="EMBL" id="KAF1828674.1"/>
    </source>
</evidence>
<evidence type="ECO:0000256" key="1">
    <source>
        <dbReference type="SAM" id="MobiDB-lite"/>
    </source>
</evidence>
<reference evidence="3" key="1">
    <citation type="submission" date="2020-01" db="EMBL/GenBank/DDBJ databases">
        <authorList>
            <consortium name="DOE Joint Genome Institute"/>
            <person name="Haridas S."/>
            <person name="Albert R."/>
            <person name="Binder M."/>
            <person name="Bloem J."/>
            <person name="Labutti K."/>
            <person name="Salamov A."/>
            <person name="Andreopoulos B."/>
            <person name="Baker S.E."/>
            <person name="Barry K."/>
            <person name="Bills G."/>
            <person name="Bluhm B.H."/>
            <person name="Cannon C."/>
            <person name="Castanera R."/>
            <person name="Culley D.E."/>
            <person name="Daum C."/>
            <person name="Ezra D."/>
            <person name="Gonzalez J.B."/>
            <person name="Henrissat B."/>
            <person name="Kuo A."/>
            <person name="Liang C."/>
            <person name="Lipzen A."/>
            <person name="Lutzoni F."/>
            <person name="Magnuson J."/>
            <person name="Mondo S."/>
            <person name="Nolan M."/>
            <person name="Ohm R."/>
            <person name="Pangilinan J."/>
            <person name="Park H.-J."/>
            <person name="Ramirez L."/>
            <person name="Alfaro M."/>
            <person name="Sun H."/>
            <person name="Tritt A."/>
            <person name="Yoshinaga Y."/>
            <person name="Zwiers L.-H."/>
            <person name="Turgeon B.G."/>
            <person name="Goodwin S.B."/>
            <person name="Spatafora J.W."/>
            <person name="Crous P.W."/>
            <person name="Grigoriev I.V."/>
        </authorList>
    </citation>
    <scope>NUCLEOTIDE SEQUENCE</scope>
    <source>
        <strain evidence="3">P77</strain>
    </source>
</reference>
<keyword evidence="2" id="KW-0472">Membrane</keyword>
<organism evidence="3 4">
    <name type="scientific">Decorospora gaudefroyi</name>
    <dbReference type="NCBI Taxonomy" id="184978"/>
    <lineage>
        <taxon>Eukaryota</taxon>
        <taxon>Fungi</taxon>
        <taxon>Dikarya</taxon>
        <taxon>Ascomycota</taxon>
        <taxon>Pezizomycotina</taxon>
        <taxon>Dothideomycetes</taxon>
        <taxon>Pleosporomycetidae</taxon>
        <taxon>Pleosporales</taxon>
        <taxon>Pleosporineae</taxon>
        <taxon>Pleosporaceae</taxon>
        <taxon>Decorospora</taxon>
    </lineage>
</organism>
<dbReference type="Proteomes" id="UP000800040">
    <property type="component" value="Unassembled WGS sequence"/>
</dbReference>
<dbReference type="EMBL" id="ML975511">
    <property type="protein sequence ID" value="KAF1828674.1"/>
    <property type="molecule type" value="Genomic_DNA"/>
</dbReference>
<dbReference type="AlphaFoldDB" id="A0A6A5K2I3"/>
<accession>A0A6A5K2I3</accession>
<feature type="transmembrane region" description="Helical" evidence="2">
    <location>
        <begin position="21"/>
        <end position="43"/>
    </location>
</feature>
<keyword evidence="4" id="KW-1185">Reference proteome</keyword>
<keyword evidence="2" id="KW-0812">Transmembrane</keyword>
<name>A0A6A5K2I3_9PLEO</name>
<protein>
    <submittedName>
        <fullName evidence="3">Uncharacterized protein</fullName>
    </submittedName>
</protein>
<keyword evidence="2" id="KW-1133">Transmembrane helix</keyword>
<feature type="region of interest" description="Disordered" evidence="1">
    <location>
        <begin position="255"/>
        <end position="274"/>
    </location>
</feature>
<gene>
    <name evidence="3" type="ORF">BDW02DRAFT_651900</name>
</gene>
<evidence type="ECO:0000256" key="2">
    <source>
        <dbReference type="SAM" id="Phobius"/>
    </source>
</evidence>
<proteinExistence type="predicted"/>
<evidence type="ECO:0000313" key="4">
    <source>
        <dbReference type="Proteomes" id="UP000800040"/>
    </source>
</evidence>